<reference evidence="10" key="3">
    <citation type="submission" date="2025-09" db="UniProtKB">
        <authorList>
            <consortium name="Ensembl"/>
        </authorList>
    </citation>
    <scope>IDENTIFICATION</scope>
    <source>
        <strain evidence="10">Hd-rR</strain>
    </source>
</reference>
<evidence type="ECO:0000313" key="11">
    <source>
        <dbReference type="Proteomes" id="UP000001038"/>
    </source>
</evidence>
<keyword evidence="11" id="KW-1185">Reference proteome</keyword>
<accession>H2LWM1</accession>
<dbReference type="GeneTree" id="ENSGT00530000063586"/>
<evidence type="ECO:0000256" key="1">
    <source>
        <dbReference type="ARBA" id="ARBA00004475"/>
    </source>
</evidence>
<evidence type="ECO:0000256" key="9">
    <source>
        <dbReference type="SAM" id="SignalP"/>
    </source>
</evidence>
<organism evidence="10 11">
    <name type="scientific">Oryzias latipes</name>
    <name type="common">Japanese rice fish</name>
    <name type="synonym">Japanese killifish</name>
    <dbReference type="NCBI Taxonomy" id="8090"/>
    <lineage>
        <taxon>Eukaryota</taxon>
        <taxon>Metazoa</taxon>
        <taxon>Chordata</taxon>
        <taxon>Craniata</taxon>
        <taxon>Vertebrata</taxon>
        <taxon>Euteleostomi</taxon>
        <taxon>Actinopterygii</taxon>
        <taxon>Neopterygii</taxon>
        <taxon>Teleostei</taxon>
        <taxon>Neoteleostei</taxon>
        <taxon>Acanthomorphata</taxon>
        <taxon>Ovalentaria</taxon>
        <taxon>Atherinomorphae</taxon>
        <taxon>Beloniformes</taxon>
        <taxon>Adrianichthyidae</taxon>
        <taxon>Oryziinae</taxon>
        <taxon>Oryzias</taxon>
    </lineage>
</organism>
<protein>
    <submittedName>
        <fullName evidence="10">Prominin 2</fullName>
    </submittedName>
</protein>
<dbReference type="FunCoup" id="H2LWM1">
    <property type="interactions" value="51"/>
</dbReference>
<dbReference type="STRING" id="8090.ENSORLP00000010512"/>
<feature type="transmembrane region" description="Helical" evidence="8">
    <location>
        <begin position="424"/>
        <end position="453"/>
    </location>
</feature>
<dbReference type="InParanoid" id="H2LWM1"/>
<evidence type="ECO:0000256" key="8">
    <source>
        <dbReference type="SAM" id="Phobius"/>
    </source>
</evidence>
<dbReference type="AlphaFoldDB" id="H2LWM1"/>
<keyword evidence="6" id="KW-0325">Glycoprotein</keyword>
<dbReference type="Proteomes" id="UP000001038">
    <property type="component" value="Chromosome 15"/>
</dbReference>
<proteinExistence type="inferred from homology"/>
<dbReference type="GO" id="GO:0031528">
    <property type="term" value="C:microvillus membrane"/>
    <property type="evidence" value="ECO:0007669"/>
    <property type="project" value="UniProtKB-SubCell"/>
</dbReference>
<comment type="subcellular location">
    <subcellularLocation>
        <location evidence="1">Cell projection</location>
        <location evidence="1">Microvillus membrane</location>
        <topology evidence="1">Multi-pass membrane protein</topology>
    </subcellularLocation>
</comment>
<sequence length="837" mass="92600">MEKCWRWGSAGGFRSVMGLMGVELLVIFQLVHSQPTCPAAPAQENLTQPQYEAATQKDPSVGFMAPFSQSFLNTVQPNPFPADLIQQIVQGGGNVISLQELINKVLVYQVGFLVCIAIGILYIVLMPIIGLFLACCRCCGNCGGEMYQKQTSSIHCRRRTLYVFAWATTLIILAGNICMFSSNAALKVSVERSPAELNRAIRNIQTFLKSVPQQMDSVLNESYKTIQGVSNNLDDIGPQLGSEIQQRFNGTLDSALNSVRHLGEENSDIGVQLIQLNISIIQLQSTMDRLQANITKVQKQIDQTLSNPNCTNCSAFSSEVQNPKWDSSVTIPNLQELRSAVDEAKTNLQNKIQEGETYFKNIPGKVANDTKGFVKDGKVLLDNVKAQISQLSIPDSALSQISVTLNETQTQINTFSPTVKYAEYIRWSVCTALCCAVLLVVVCNFLGLIFGPLGLSPKVDPTMRSGTANCGGTFLMMGACFSFLFSWLLMIVVLLLFVLGGNLYTLVCRPWNNGQLLEFINSSRVFPELDLGPALGLKDSLGVSDIYRDCNQNRPLWTTLHLHEVVDLGNLLNVSKYTTEIQQKFDNTHINMTTINLLSPEITSQLRSLSKKTVNTTTLTQQMNNVSSINLNSTADGFMGLADNQKNRNIQSELRNEANQLKQIQADIETVLIPQMKNLNSTLRSLQSSLATVNGTVEEVLRKVGAAQDFLNTNASQIIKTESRKFLDCQLNIFLLYADWANFTITRQLGRCGPVAGAVDSAEVILCAYAVESLNAFWLSLGWCVIFFIPGIIFSIKLAKYYRKMKDSDVYDDHIVMHQIPRATARFLPSAQLSKKA</sequence>
<feature type="transmembrane region" description="Helical" evidence="8">
    <location>
        <begin position="776"/>
        <end position="796"/>
    </location>
</feature>
<dbReference type="OrthoDB" id="6229420at2759"/>
<keyword evidence="9" id="KW-0732">Signal</keyword>
<dbReference type="GO" id="GO:0071914">
    <property type="term" value="C:prominosome"/>
    <property type="evidence" value="ECO:0000318"/>
    <property type="project" value="GO_Central"/>
</dbReference>
<evidence type="ECO:0000256" key="5">
    <source>
        <dbReference type="ARBA" id="ARBA00023136"/>
    </source>
</evidence>
<dbReference type="PANTHER" id="PTHR22730:SF4">
    <property type="entry name" value="PROMININ-1-A-LIKE"/>
    <property type="match status" value="1"/>
</dbReference>
<dbReference type="GO" id="GO:0005902">
    <property type="term" value="C:microvillus"/>
    <property type="evidence" value="ECO:0000318"/>
    <property type="project" value="GO_Central"/>
</dbReference>
<evidence type="ECO:0000256" key="7">
    <source>
        <dbReference type="SAM" id="Coils"/>
    </source>
</evidence>
<feature type="signal peptide" evidence="9">
    <location>
        <begin position="1"/>
        <end position="33"/>
    </location>
</feature>
<feature type="coiled-coil region" evidence="7">
    <location>
        <begin position="273"/>
        <end position="307"/>
    </location>
</feature>
<evidence type="ECO:0000256" key="4">
    <source>
        <dbReference type="ARBA" id="ARBA00022989"/>
    </source>
</evidence>
<keyword evidence="7" id="KW-0175">Coiled coil</keyword>
<dbReference type="HOGENOM" id="CLU_008293_0_0_1"/>
<dbReference type="GO" id="GO:0009986">
    <property type="term" value="C:cell surface"/>
    <property type="evidence" value="ECO:0000318"/>
    <property type="project" value="GO_Central"/>
</dbReference>
<keyword evidence="4 8" id="KW-1133">Transmembrane helix</keyword>
<keyword evidence="5 8" id="KW-0472">Membrane</keyword>
<comment type="similarity">
    <text evidence="2">Belongs to the prominin family.</text>
</comment>
<keyword evidence="3 8" id="KW-0812">Transmembrane</keyword>
<evidence type="ECO:0000256" key="3">
    <source>
        <dbReference type="ARBA" id="ARBA00022692"/>
    </source>
</evidence>
<feature type="chain" id="PRO_5017403555" evidence="9">
    <location>
        <begin position="34"/>
        <end position="837"/>
    </location>
</feature>
<gene>
    <name evidence="10" type="primary">prom2</name>
</gene>
<reference evidence="10 11" key="1">
    <citation type="journal article" date="2007" name="Nature">
        <title>The medaka draft genome and insights into vertebrate genome evolution.</title>
        <authorList>
            <person name="Kasahara M."/>
            <person name="Naruse K."/>
            <person name="Sasaki S."/>
            <person name="Nakatani Y."/>
            <person name="Qu W."/>
            <person name="Ahsan B."/>
            <person name="Yamada T."/>
            <person name="Nagayasu Y."/>
            <person name="Doi K."/>
            <person name="Kasai Y."/>
            <person name="Jindo T."/>
            <person name="Kobayashi D."/>
            <person name="Shimada A."/>
            <person name="Toyoda A."/>
            <person name="Kuroki Y."/>
            <person name="Fujiyama A."/>
            <person name="Sasaki T."/>
            <person name="Shimizu A."/>
            <person name="Asakawa S."/>
            <person name="Shimizu N."/>
            <person name="Hashimoto S."/>
            <person name="Yang J."/>
            <person name="Lee Y."/>
            <person name="Matsushima K."/>
            <person name="Sugano S."/>
            <person name="Sakaizumi M."/>
            <person name="Narita T."/>
            <person name="Ohishi K."/>
            <person name="Haga S."/>
            <person name="Ohta F."/>
            <person name="Nomoto H."/>
            <person name="Nogata K."/>
            <person name="Morishita T."/>
            <person name="Endo T."/>
            <person name="Shin-I T."/>
            <person name="Takeda H."/>
            <person name="Morishita S."/>
            <person name="Kohara Y."/>
        </authorList>
    </citation>
    <scope>NUCLEOTIDE SEQUENCE [LARGE SCALE GENOMIC DNA]</scope>
    <source>
        <strain evidence="10 11">Hd-rR</strain>
    </source>
</reference>
<dbReference type="GO" id="GO:0007507">
    <property type="term" value="P:heart development"/>
    <property type="evidence" value="ECO:0007669"/>
    <property type="project" value="Ensembl"/>
</dbReference>
<dbReference type="GO" id="GO:0015485">
    <property type="term" value="F:cholesterol binding"/>
    <property type="evidence" value="ECO:0000318"/>
    <property type="project" value="GO_Central"/>
</dbReference>
<reference evidence="10" key="2">
    <citation type="submission" date="2025-08" db="UniProtKB">
        <authorList>
            <consortium name="Ensembl"/>
        </authorList>
    </citation>
    <scope>IDENTIFICATION</scope>
    <source>
        <strain evidence="10">Hd-rR</strain>
    </source>
</reference>
<dbReference type="Bgee" id="ENSORLG00000008367">
    <property type="expression patterns" value="Expressed in pharyngeal gill and 13 other cell types or tissues"/>
</dbReference>
<dbReference type="KEGG" id="ola:101162549"/>
<dbReference type="eggNOG" id="KOG4331">
    <property type="taxonomic scope" value="Eukaryota"/>
</dbReference>
<dbReference type="Pfam" id="PF05478">
    <property type="entry name" value="Prominin"/>
    <property type="match status" value="1"/>
</dbReference>
<evidence type="ECO:0000256" key="6">
    <source>
        <dbReference type="ARBA" id="ARBA00023180"/>
    </source>
</evidence>
<name>H2LWM1_ORYLA</name>
<dbReference type="GeneID" id="101162549"/>
<dbReference type="Ensembl" id="ENSORLT00000010513.2">
    <property type="protein sequence ID" value="ENSORLP00000010512.2"/>
    <property type="gene ID" value="ENSORLG00000008367.2"/>
</dbReference>
<feature type="transmembrane region" description="Helical" evidence="8">
    <location>
        <begin position="161"/>
        <end position="182"/>
    </location>
</feature>
<feature type="transmembrane region" description="Helical" evidence="8">
    <location>
        <begin position="474"/>
        <end position="499"/>
    </location>
</feature>
<evidence type="ECO:0000256" key="2">
    <source>
        <dbReference type="ARBA" id="ARBA00006058"/>
    </source>
</evidence>
<dbReference type="GO" id="GO:0005929">
    <property type="term" value="C:cilium"/>
    <property type="evidence" value="ECO:0000318"/>
    <property type="project" value="GO_Central"/>
</dbReference>
<dbReference type="InterPro" id="IPR008795">
    <property type="entry name" value="Prominin"/>
</dbReference>
<evidence type="ECO:0000313" key="10">
    <source>
        <dbReference type="Ensembl" id="ENSORLP00000010512.2"/>
    </source>
</evidence>
<dbReference type="CTD" id="150696"/>
<dbReference type="GO" id="GO:0016324">
    <property type="term" value="C:apical plasma membrane"/>
    <property type="evidence" value="ECO:0000318"/>
    <property type="project" value="GO_Central"/>
</dbReference>
<dbReference type="PANTHER" id="PTHR22730">
    <property type="entry name" value="PROMININ PROM PROTEIN"/>
    <property type="match status" value="1"/>
</dbReference>
<feature type="transmembrane region" description="Helical" evidence="8">
    <location>
        <begin position="107"/>
        <end position="140"/>
    </location>
</feature>